<feature type="region of interest" description="Disordered" evidence="2">
    <location>
        <begin position="320"/>
        <end position="341"/>
    </location>
</feature>
<dbReference type="AlphaFoldDB" id="A0A6A6FR32"/>
<feature type="region of interest" description="Disordered" evidence="2">
    <location>
        <begin position="143"/>
        <end position="188"/>
    </location>
</feature>
<keyword evidence="3" id="KW-0472">Membrane</keyword>
<feature type="compositionally biased region" description="Polar residues" evidence="2">
    <location>
        <begin position="227"/>
        <end position="237"/>
    </location>
</feature>
<feature type="region of interest" description="Disordered" evidence="2">
    <location>
        <begin position="93"/>
        <end position="115"/>
    </location>
</feature>
<keyword evidence="3" id="KW-1133">Transmembrane helix</keyword>
<feature type="region of interest" description="Disordered" evidence="2">
    <location>
        <begin position="414"/>
        <end position="435"/>
    </location>
</feature>
<dbReference type="Proteomes" id="UP000799539">
    <property type="component" value="Unassembled WGS sequence"/>
</dbReference>
<sequence length="772" mass="82960">MAECDSKTLGRVRILAIALPVCLISLFLACGGLLYVNRRRIVTHLYHKYNSPTDGSSRKSPLETKNWSDVACSSDTKTQLDCVLPDIDVSPSNKPDPYHTVRSHESSRIIGTPNFPGPRQLLAGRQSSVDGFHSSEKSFAPFSPRCCTPDTPLSRKDQLAHRSRQIQDTHARLDSISPEPPLVESPQAVTDALHGCKGIERRTYGNDVGEREVKLTKERPRSFSRPLANSSRPTSPYTRPISPAGSIRVVDRGSKDLELSRRGTSDAIGTRLDEVFVPEWEPVGNETRWTTNSSGFCPVCASHLDLCLLVELERSSLAARHPLPPTRTPPQPPPPPPLQRTRKTLAMGLEDSMWATPGAGAATKAPAVRAPPLQIKSRAPVTITRSASPPTSASAPTTAAMVPRGAAVNRLGVAETTNTTAAPVRTPSPMSDDPRTVPLFNPNSVGMVEAKAALVDFGKGGFAARKAPLRGQDGPPAPRLSAVPSASFSFSRTTPAPPPRETRASPAPSAPRKDDFVEQAQAKMLAQGKKQPAATIPVPEPAQASMMGKKHGRQEEEGMAFKSRAEDSTTKETSTKNEFSPTLPPHKRPKATAPLSIPTEAAATRLPMEPTPSALPAPQTWDEKMLAFKKNLLDRAGLSASPAISATYETASATINATIVPLDAQNAEHKAAAIEAEKALSAQVEKAAKREEDADKAIVRNMKKDEVVSLPDGAGLNVAEYGTKAAELLVEKERIKEERRKLDQAEKDVDACIEALTKVFRGGIGSPLAPRV</sequence>
<evidence type="ECO:0000313" key="5">
    <source>
        <dbReference type="Proteomes" id="UP000799539"/>
    </source>
</evidence>
<protein>
    <submittedName>
        <fullName evidence="4">Uncharacterized protein</fullName>
    </submittedName>
</protein>
<name>A0A6A6FR32_9PEZI</name>
<feature type="compositionally biased region" description="Basic and acidic residues" evidence="2">
    <location>
        <begin position="96"/>
        <end position="107"/>
    </location>
</feature>
<dbReference type="OrthoDB" id="3649470at2759"/>
<reference evidence="4" key="1">
    <citation type="journal article" date="2020" name="Stud. Mycol.">
        <title>101 Dothideomycetes genomes: a test case for predicting lifestyles and emergence of pathogens.</title>
        <authorList>
            <person name="Haridas S."/>
            <person name="Albert R."/>
            <person name="Binder M."/>
            <person name="Bloem J."/>
            <person name="Labutti K."/>
            <person name="Salamov A."/>
            <person name="Andreopoulos B."/>
            <person name="Baker S."/>
            <person name="Barry K."/>
            <person name="Bills G."/>
            <person name="Bluhm B."/>
            <person name="Cannon C."/>
            <person name="Castanera R."/>
            <person name="Culley D."/>
            <person name="Daum C."/>
            <person name="Ezra D."/>
            <person name="Gonzalez J."/>
            <person name="Henrissat B."/>
            <person name="Kuo A."/>
            <person name="Liang C."/>
            <person name="Lipzen A."/>
            <person name="Lutzoni F."/>
            <person name="Magnuson J."/>
            <person name="Mondo S."/>
            <person name="Nolan M."/>
            <person name="Ohm R."/>
            <person name="Pangilinan J."/>
            <person name="Park H.-J."/>
            <person name="Ramirez L."/>
            <person name="Alfaro M."/>
            <person name="Sun H."/>
            <person name="Tritt A."/>
            <person name="Yoshinaga Y."/>
            <person name="Zwiers L.-H."/>
            <person name="Turgeon B."/>
            <person name="Goodwin S."/>
            <person name="Spatafora J."/>
            <person name="Crous P."/>
            <person name="Grigoriev I."/>
        </authorList>
    </citation>
    <scope>NUCLEOTIDE SEQUENCE</scope>
    <source>
        <strain evidence="4">SCOH1-5</strain>
    </source>
</reference>
<evidence type="ECO:0000256" key="2">
    <source>
        <dbReference type="SAM" id="MobiDB-lite"/>
    </source>
</evidence>
<dbReference type="PROSITE" id="PS51257">
    <property type="entry name" value="PROKAR_LIPOPROTEIN"/>
    <property type="match status" value="1"/>
</dbReference>
<keyword evidence="1" id="KW-0175">Coiled coil</keyword>
<accession>A0A6A6FR32</accession>
<evidence type="ECO:0000313" key="4">
    <source>
        <dbReference type="EMBL" id="KAF2215913.1"/>
    </source>
</evidence>
<dbReference type="EMBL" id="ML992665">
    <property type="protein sequence ID" value="KAF2215913.1"/>
    <property type="molecule type" value="Genomic_DNA"/>
</dbReference>
<feature type="region of interest" description="Disordered" evidence="2">
    <location>
        <begin position="207"/>
        <end position="249"/>
    </location>
</feature>
<keyword evidence="3" id="KW-0812">Transmembrane</keyword>
<feature type="compositionally biased region" description="Basic and acidic residues" evidence="2">
    <location>
        <begin position="207"/>
        <end position="221"/>
    </location>
</feature>
<feature type="transmembrane region" description="Helical" evidence="3">
    <location>
        <begin position="12"/>
        <end position="36"/>
    </location>
</feature>
<feature type="compositionally biased region" description="Basic and acidic residues" evidence="2">
    <location>
        <begin position="563"/>
        <end position="575"/>
    </location>
</feature>
<feature type="compositionally biased region" description="Basic and acidic residues" evidence="2">
    <location>
        <begin position="153"/>
        <end position="173"/>
    </location>
</feature>
<gene>
    <name evidence="4" type="ORF">CERZMDRAFT_81999</name>
</gene>
<feature type="compositionally biased region" description="Pro residues" evidence="2">
    <location>
        <begin position="322"/>
        <end position="338"/>
    </location>
</feature>
<proteinExistence type="predicted"/>
<evidence type="ECO:0000256" key="1">
    <source>
        <dbReference type="SAM" id="Coils"/>
    </source>
</evidence>
<keyword evidence="5" id="KW-1185">Reference proteome</keyword>
<feature type="coiled-coil region" evidence="1">
    <location>
        <begin position="718"/>
        <end position="755"/>
    </location>
</feature>
<feature type="region of interest" description="Disordered" evidence="2">
    <location>
        <begin position="466"/>
        <end position="595"/>
    </location>
</feature>
<evidence type="ECO:0000256" key="3">
    <source>
        <dbReference type="SAM" id="Phobius"/>
    </source>
</evidence>
<organism evidence="4 5">
    <name type="scientific">Cercospora zeae-maydis SCOH1-5</name>
    <dbReference type="NCBI Taxonomy" id="717836"/>
    <lineage>
        <taxon>Eukaryota</taxon>
        <taxon>Fungi</taxon>
        <taxon>Dikarya</taxon>
        <taxon>Ascomycota</taxon>
        <taxon>Pezizomycotina</taxon>
        <taxon>Dothideomycetes</taxon>
        <taxon>Dothideomycetidae</taxon>
        <taxon>Mycosphaerellales</taxon>
        <taxon>Mycosphaerellaceae</taxon>
        <taxon>Cercospora</taxon>
    </lineage>
</organism>